<evidence type="ECO:0000313" key="1">
    <source>
        <dbReference type="EMBL" id="PWE55613.1"/>
    </source>
</evidence>
<sequence length="79" mass="9084">MNQYFCDVLPHDNGWMFVMDGFQSAIYPNYDLAVKAANEHAERVRQHERIVLRCQTLKGDMMRIAVTGVKSNPGEKRAN</sequence>
<protein>
    <recommendedName>
        <fullName evidence="3">DUF2188 domain-containing protein</fullName>
    </recommendedName>
</protein>
<organism evidence="1 2">
    <name type="scientific">Metarhizobium album</name>
    <dbReference type="NCBI Taxonomy" id="2182425"/>
    <lineage>
        <taxon>Bacteria</taxon>
        <taxon>Pseudomonadati</taxon>
        <taxon>Pseudomonadota</taxon>
        <taxon>Alphaproteobacteria</taxon>
        <taxon>Hyphomicrobiales</taxon>
        <taxon>Rhizobiaceae</taxon>
        <taxon>Metarhizobium</taxon>
    </lineage>
</organism>
<dbReference type="EMBL" id="QFBC01000005">
    <property type="protein sequence ID" value="PWE55613.1"/>
    <property type="molecule type" value="Genomic_DNA"/>
</dbReference>
<evidence type="ECO:0000313" key="2">
    <source>
        <dbReference type="Proteomes" id="UP000245252"/>
    </source>
</evidence>
<comment type="caution">
    <text evidence="1">The sequence shown here is derived from an EMBL/GenBank/DDBJ whole genome shotgun (WGS) entry which is preliminary data.</text>
</comment>
<accession>A0A2U2DQM6</accession>
<keyword evidence="2" id="KW-1185">Reference proteome</keyword>
<dbReference type="RefSeq" id="WP_109458690.1">
    <property type="nucleotide sequence ID" value="NZ_QFBC01000005.1"/>
</dbReference>
<gene>
    <name evidence="1" type="ORF">DEM27_13060</name>
</gene>
<proteinExistence type="predicted"/>
<dbReference type="OrthoDB" id="8391330at2"/>
<reference evidence="1 2" key="1">
    <citation type="submission" date="2018-05" db="EMBL/GenBank/DDBJ databases">
        <title>The draft genome of strain NS-104.</title>
        <authorList>
            <person name="Hang P."/>
            <person name="Jiang J."/>
        </authorList>
    </citation>
    <scope>NUCLEOTIDE SEQUENCE [LARGE SCALE GENOMIC DNA]</scope>
    <source>
        <strain evidence="1 2">NS-104</strain>
    </source>
</reference>
<dbReference type="Proteomes" id="UP000245252">
    <property type="component" value="Unassembled WGS sequence"/>
</dbReference>
<name>A0A2U2DQM6_9HYPH</name>
<evidence type="ECO:0008006" key="3">
    <source>
        <dbReference type="Google" id="ProtNLM"/>
    </source>
</evidence>
<dbReference type="AlphaFoldDB" id="A0A2U2DQM6"/>